<feature type="transmembrane region" description="Helical" evidence="1">
    <location>
        <begin position="47"/>
        <end position="67"/>
    </location>
</feature>
<dbReference type="Proteomes" id="UP000076630">
    <property type="component" value="Unassembled WGS sequence"/>
</dbReference>
<dbReference type="EMBL" id="LQNU01000039">
    <property type="protein sequence ID" value="KZE83363.1"/>
    <property type="molecule type" value="Genomic_DNA"/>
</dbReference>
<keyword evidence="1" id="KW-0812">Transmembrane</keyword>
<organism evidence="2 3">
    <name type="scientific">Myroides marinus</name>
    <dbReference type="NCBI Taxonomy" id="703342"/>
    <lineage>
        <taxon>Bacteria</taxon>
        <taxon>Pseudomonadati</taxon>
        <taxon>Bacteroidota</taxon>
        <taxon>Flavobacteriia</taxon>
        <taxon>Flavobacteriales</taxon>
        <taxon>Flavobacteriaceae</taxon>
        <taxon>Myroides</taxon>
    </lineage>
</organism>
<comment type="caution">
    <text evidence="2">The sequence shown here is derived from an EMBL/GenBank/DDBJ whole genome shotgun (WGS) entry which is preliminary data.</text>
</comment>
<keyword evidence="3" id="KW-1185">Reference proteome</keyword>
<dbReference type="OrthoDB" id="1027344at2"/>
<dbReference type="AlphaFoldDB" id="A0A165RKV8"/>
<proteinExistence type="predicted"/>
<accession>A0A165RKV8</accession>
<protein>
    <recommendedName>
        <fullName evidence="4">Peptidase M56 domain-containing protein</fullName>
    </recommendedName>
</protein>
<evidence type="ECO:0000256" key="1">
    <source>
        <dbReference type="SAM" id="Phobius"/>
    </source>
</evidence>
<name>A0A165RKV8_9FLAO</name>
<evidence type="ECO:0000313" key="2">
    <source>
        <dbReference type="EMBL" id="KZE83363.1"/>
    </source>
</evidence>
<sequence length="108" mass="13225">MIVICKNLVPKGYQGVTLFPFIILRSAEDKSNAYLINHERIHLRQQLELLVVIFYIWYILEFITHYIKSNDVKTAYRSIIFEREAYQYEHNLEYLKNRKYFSFLRNKK</sequence>
<keyword evidence="1" id="KW-1133">Transmembrane helix</keyword>
<keyword evidence="1" id="KW-0472">Membrane</keyword>
<gene>
    <name evidence="2" type="ORF">AV926_00130</name>
</gene>
<evidence type="ECO:0000313" key="3">
    <source>
        <dbReference type="Proteomes" id="UP000076630"/>
    </source>
</evidence>
<evidence type="ECO:0008006" key="4">
    <source>
        <dbReference type="Google" id="ProtNLM"/>
    </source>
</evidence>
<dbReference type="RefSeq" id="WP_038984765.1">
    <property type="nucleotide sequence ID" value="NZ_JWJO01000006.1"/>
</dbReference>
<reference evidence="2 3" key="1">
    <citation type="submission" date="2016-01" db="EMBL/GenBank/DDBJ databases">
        <title>Whole genome sequencing of Myroides marinus L41.</title>
        <authorList>
            <person name="Hong K.W."/>
        </authorList>
    </citation>
    <scope>NUCLEOTIDE SEQUENCE [LARGE SCALE GENOMIC DNA]</scope>
    <source>
        <strain evidence="2 3">L41</strain>
    </source>
</reference>